<dbReference type="EMBL" id="MN740152">
    <property type="protein sequence ID" value="QHT89860.1"/>
    <property type="molecule type" value="Genomic_DNA"/>
</dbReference>
<proteinExistence type="predicted"/>
<dbReference type="AlphaFoldDB" id="A0A6C0IB85"/>
<evidence type="ECO:0000313" key="1">
    <source>
        <dbReference type="EMBL" id="QHT89860.1"/>
    </source>
</evidence>
<accession>A0A6C0IB85</accession>
<organism evidence="1">
    <name type="scientific">viral metagenome</name>
    <dbReference type="NCBI Taxonomy" id="1070528"/>
    <lineage>
        <taxon>unclassified sequences</taxon>
        <taxon>metagenomes</taxon>
        <taxon>organismal metagenomes</taxon>
    </lineage>
</organism>
<protein>
    <submittedName>
        <fullName evidence="1">Uncharacterized protein</fullName>
    </submittedName>
</protein>
<name>A0A6C0IB85_9ZZZZ</name>
<reference evidence="1" key="1">
    <citation type="journal article" date="2020" name="Nature">
        <title>Giant virus diversity and host interactions through global metagenomics.</title>
        <authorList>
            <person name="Schulz F."/>
            <person name="Roux S."/>
            <person name="Paez-Espino D."/>
            <person name="Jungbluth S."/>
            <person name="Walsh D.A."/>
            <person name="Denef V.J."/>
            <person name="McMahon K.D."/>
            <person name="Konstantinidis K.T."/>
            <person name="Eloe-Fadrosh E.A."/>
            <person name="Kyrpides N.C."/>
            <person name="Woyke T."/>
        </authorList>
    </citation>
    <scope>NUCLEOTIDE SEQUENCE</scope>
    <source>
        <strain evidence="1">GVMAG-M-3300023184-62</strain>
    </source>
</reference>
<sequence>MSNLKAFVTQLIRFFEDLSATFPEERDIKMALEALQGAQKINPRLILDLFFEHVYVDLAEAIRNEDVQTIIAVAQRKITTQFNEMLSALSIFQKHWPTLDNDNRVAIFKYLKVLVVLCEKAKGA</sequence>